<feature type="compositionally biased region" description="Basic and acidic residues" evidence="1">
    <location>
        <begin position="54"/>
        <end position="71"/>
    </location>
</feature>
<feature type="compositionally biased region" description="Low complexity" evidence="1">
    <location>
        <begin position="39"/>
        <end position="53"/>
    </location>
</feature>
<dbReference type="Proteomes" id="UP001362999">
    <property type="component" value="Unassembled WGS sequence"/>
</dbReference>
<organism evidence="2 3">
    <name type="scientific">Favolaschia claudopus</name>
    <dbReference type="NCBI Taxonomy" id="2862362"/>
    <lineage>
        <taxon>Eukaryota</taxon>
        <taxon>Fungi</taxon>
        <taxon>Dikarya</taxon>
        <taxon>Basidiomycota</taxon>
        <taxon>Agaricomycotina</taxon>
        <taxon>Agaricomycetes</taxon>
        <taxon>Agaricomycetidae</taxon>
        <taxon>Agaricales</taxon>
        <taxon>Marasmiineae</taxon>
        <taxon>Mycenaceae</taxon>
        <taxon>Favolaschia</taxon>
    </lineage>
</organism>
<accession>A0AAW0A4M5</accession>
<comment type="caution">
    <text evidence="2">The sequence shown here is derived from an EMBL/GenBank/DDBJ whole genome shotgun (WGS) entry which is preliminary data.</text>
</comment>
<dbReference type="AlphaFoldDB" id="A0AAW0A4M5"/>
<reference evidence="2 3" key="1">
    <citation type="journal article" date="2024" name="J Genomics">
        <title>Draft genome sequencing and assembly of Favolaschia claudopus CIRM-BRFM 2984 isolated from oak limbs.</title>
        <authorList>
            <person name="Navarro D."/>
            <person name="Drula E."/>
            <person name="Chaduli D."/>
            <person name="Cazenave R."/>
            <person name="Ahrendt S."/>
            <person name="Wang J."/>
            <person name="Lipzen A."/>
            <person name="Daum C."/>
            <person name="Barry K."/>
            <person name="Grigoriev I.V."/>
            <person name="Favel A."/>
            <person name="Rosso M.N."/>
            <person name="Martin F."/>
        </authorList>
    </citation>
    <scope>NUCLEOTIDE SEQUENCE [LARGE SCALE GENOMIC DNA]</scope>
    <source>
        <strain evidence="2 3">CIRM-BRFM 2984</strain>
    </source>
</reference>
<keyword evidence="3" id="KW-1185">Reference proteome</keyword>
<name>A0AAW0A4M5_9AGAR</name>
<evidence type="ECO:0000313" key="2">
    <source>
        <dbReference type="EMBL" id="KAK7001190.1"/>
    </source>
</evidence>
<gene>
    <name evidence="2" type="ORF">R3P38DRAFT_3217376</name>
</gene>
<protein>
    <submittedName>
        <fullName evidence="2">Uncharacterized protein</fullName>
    </submittedName>
</protein>
<proteinExistence type="predicted"/>
<evidence type="ECO:0000313" key="3">
    <source>
        <dbReference type="Proteomes" id="UP001362999"/>
    </source>
</evidence>
<dbReference type="EMBL" id="JAWWNJ010000084">
    <property type="protein sequence ID" value="KAK7001190.1"/>
    <property type="molecule type" value="Genomic_DNA"/>
</dbReference>
<feature type="compositionally biased region" description="Basic and acidic residues" evidence="1">
    <location>
        <begin position="20"/>
        <end position="33"/>
    </location>
</feature>
<sequence>MPTQPRAGMSRKQGGHLRRAREARATARKENRPPADPLTQAQQRATAAEAESAQLKREQVHLKKDKKNSSRREKRQKRRIADLKDEVKKAEEKLQDAISRVEDIYERRLTREKLQDQLDKLRARWNTKTEDCITIPKKSHIPKLADKQTALVHAFQAHLKLLEQFPEHSGLSSSPQMEDNLVQEHYHGDDADFGVYEEDLAAF</sequence>
<evidence type="ECO:0000256" key="1">
    <source>
        <dbReference type="SAM" id="MobiDB-lite"/>
    </source>
</evidence>
<feature type="region of interest" description="Disordered" evidence="1">
    <location>
        <begin position="1"/>
        <end position="81"/>
    </location>
</feature>